<organism evidence="1 2">
    <name type="scientific">Colletotrichum lupini</name>
    <dbReference type="NCBI Taxonomy" id="145971"/>
    <lineage>
        <taxon>Eukaryota</taxon>
        <taxon>Fungi</taxon>
        <taxon>Dikarya</taxon>
        <taxon>Ascomycota</taxon>
        <taxon>Pezizomycotina</taxon>
        <taxon>Sordariomycetes</taxon>
        <taxon>Hypocreomycetidae</taxon>
        <taxon>Glomerellales</taxon>
        <taxon>Glomerellaceae</taxon>
        <taxon>Colletotrichum</taxon>
        <taxon>Colletotrichum acutatum species complex</taxon>
    </lineage>
</organism>
<dbReference type="GeneID" id="73341276"/>
<proteinExistence type="predicted"/>
<name>A0A9Q8WGI2_9PEZI</name>
<dbReference type="AlphaFoldDB" id="A0A9Q8WGI2"/>
<sequence length="169" mass="19186">MYSINLPIPISTIPLTPLQNARMPLLARHGSSRRVYSPALLCHPGVNNLIDRHTAGVRRTSSKKKLWSSFHMSESYQEPKVHAARPEFQPRHMSLSHHSALKRAKHMPGAELREIHHCRDVNLTNWRAACFPIVGSWPEDDYHDGQTVDGATHVTLNFDTQDTLSNQIK</sequence>
<evidence type="ECO:0000313" key="2">
    <source>
        <dbReference type="Proteomes" id="UP000830671"/>
    </source>
</evidence>
<accession>A0A9Q8WGI2</accession>
<protein>
    <submittedName>
        <fullName evidence="1">Uncharacterized protein</fullName>
    </submittedName>
</protein>
<dbReference type="RefSeq" id="XP_049143409.1">
    <property type="nucleotide sequence ID" value="XM_049286266.1"/>
</dbReference>
<dbReference type="Proteomes" id="UP000830671">
    <property type="component" value="Chromosome 4"/>
</dbReference>
<dbReference type="KEGG" id="clup:CLUP02_07271"/>
<gene>
    <name evidence="1" type="ORF">CLUP02_07271</name>
</gene>
<evidence type="ECO:0000313" key="1">
    <source>
        <dbReference type="EMBL" id="UQC81785.1"/>
    </source>
</evidence>
<reference evidence="1" key="1">
    <citation type="journal article" date="2021" name="Mol. Plant Microbe Interact.">
        <title>Complete Genome Sequence of the Plant-Pathogenic Fungus Colletotrichum lupini.</title>
        <authorList>
            <person name="Baroncelli R."/>
            <person name="Pensec F."/>
            <person name="Da Lio D."/>
            <person name="Boufleur T."/>
            <person name="Vicente I."/>
            <person name="Sarrocco S."/>
            <person name="Picot A."/>
            <person name="Baraldi E."/>
            <person name="Sukno S."/>
            <person name="Thon M."/>
            <person name="Le Floch G."/>
        </authorList>
    </citation>
    <scope>NUCLEOTIDE SEQUENCE</scope>
    <source>
        <strain evidence="1">IMI 504893</strain>
    </source>
</reference>
<dbReference type="EMBL" id="CP019476">
    <property type="protein sequence ID" value="UQC81785.1"/>
    <property type="molecule type" value="Genomic_DNA"/>
</dbReference>
<keyword evidence="2" id="KW-1185">Reference proteome</keyword>